<keyword evidence="1" id="KW-0540">Nuclease</keyword>
<dbReference type="InterPro" id="IPR036237">
    <property type="entry name" value="Xyl_isomerase-like_sf"/>
</dbReference>
<evidence type="ECO:0000256" key="6">
    <source>
        <dbReference type="ARBA" id="ARBA00023204"/>
    </source>
</evidence>
<accession>A0A1G9BMZ0</accession>
<dbReference type="OrthoDB" id="9782576at2"/>
<evidence type="ECO:0000256" key="2">
    <source>
        <dbReference type="ARBA" id="ARBA00022759"/>
    </source>
</evidence>
<name>A0A1G9BMZ0_9BACT</name>
<dbReference type="EMBL" id="FNFO01000002">
    <property type="protein sequence ID" value="SDK40881.1"/>
    <property type="molecule type" value="Genomic_DNA"/>
</dbReference>
<evidence type="ECO:0000256" key="4">
    <source>
        <dbReference type="ARBA" id="ARBA00022769"/>
    </source>
</evidence>
<proteinExistence type="predicted"/>
<dbReference type="PANTHER" id="PTHR31290">
    <property type="entry name" value="UV-DAMAGE ENDONUCLEASE"/>
    <property type="match status" value="1"/>
</dbReference>
<dbReference type="Pfam" id="PF03851">
    <property type="entry name" value="UvdE"/>
    <property type="match status" value="1"/>
</dbReference>
<dbReference type="RefSeq" id="WP_089680510.1">
    <property type="nucleotide sequence ID" value="NZ_FNFO01000002.1"/>
</dbReference>
<keyword evidence="4" id="KW-0228">DNA excision</keyword>
<organism evidence="8 9">
    <name type="scientific">Catalinimonas alkaloidigena</name>
    <dbReference type="NCBI Taxonomy" id="1075417"/>
    <lineage>
        <taxon>Bacteria</taxon>
        <taxon>Pseudomonadati</taxon>
        <taxon>Bacteroidota</taxon>
        <taxon>Cytophagia</taxon>
        <taxon>Cytophagales</taxon>
        <taxon>Catalimonadaceae</taxon>
        <taxon>Catalinimonas</taxon>
    </lineage>
</organism>
<evidence type="ECO:0000313" key="9">
    <source>
        <dbReference type="Proteomes" id="UP000198510"/>
    </source>
</evidence>
<dbReference type="Proteomes" id="UP000198510">
    <property type="component" value="Unassembled WGS sequence"/>
</dbReference>
<dbReference type="PANTHER" id="PTHR31290:SF5">
    <property type="entry name" value="UV-DAMAGE ENDONUCLEASE"/>
    <property type="match status" value="1"/>
</dbReference>
<keyword evidence="5" id="KW-0378">Hydrolase</keyword>
<keyword evidence="2 8" id="KW-0255">Endonuclease</keyword>
<dbReference type="Gene3D" id="3.20.20.150">
    <property type="entry name" value="Divalent-metal-dependent TIM barrel enzymes"/>
    <property type="match status" value="1"/>
</dbReference>
<dbReference type="SUPFAM" id="SSF51658">
    <property type="entry name" value="Xylose isomerase-like"/>
    <property type="match status" value="1"/>
</dbReference>
<dbReference type="GO" id="GO:0004519">
    <property type="term" value="F:endonuclease activity"/>
    <property type="evidence" value="ECO:0007669"/>
    <property type="project" value="UniProtKB-KW"/>
</dbReference>
<protein>
    <submittedName>
        <fullName evidence="8">UV DNA damage endonuclease</fullName>
    </submittedName>
</protein>
<keyword evidence="3" id="KW-0227">DNA damage</keyword>
<evidence type="ECO:0000313" key="8">
    <source>
        <dbReference type="EMBL" id="SDK40881.1"/>
    </source>
</evidence>
<dbReference type="GO" id="GO:0009411">
    <property type="term" value="P:response to UV"/>
    <property type="evidence" value="ECO:0007669"/>
    <property type="project" value="InterPro"/>
</dbReference>
<evidence type="ECO:0000256" key="3">
    <source>
        <dbReference type="ARBA" id="ARBA00022763"/>
    </source>
</evidence>
<reference evidence="8 9" key="1">
    <citation type="submission" date="2016-10" db="EMBL/GenBank/DDBJ databases">
        <authorList>
            <person name="de Groot N.N."/>
        </authorList>
    </citation>
    <scope>NUCLEOTIDE SEQUENCE [LARGE SCALE GENOMIC DNA]</scope>
    <source>
        <strain evidence="8 9">DSM 25186</strain>
    </source>
</reference>
<evidence type="ECO:0000256" key="7">
    <source>
        <dbReference type="SAM" id="MobiDB-lite"/>
    </source>
</evidence>
<dbReference type="GO" id="GO:0006289">
    <property type="term" value="P:nucleotide-excision repair"/>
    <property type="evidence" value="ECO:0007669"/>
    <property type="project" value="InterPro"/>
</dbReference>
<dbReference type="AlphaFoldDB" id="A0A1G9BMZ0"/>
<dbReference type="GO" id="GO:0016787">
    <property type="term" value="F:hydrolase activity"/>
    <property type="evidence" value="ECO:0007669"/>
    <property type="project" value="UniProtKB-KW"/>
</dbReference>
<sequence>MQLGYACINQELSDQKITVNRGMIRRTFDEKGPAYASELILLNLTDLLAVMRWNFLKGIHVYRLSSDMIPWMSEYTWDELPDRDAIDNVLQTIGLLARAYQIRLSFHPGPFNVLASENEKVVEKTILDLNQHAQLMDKMGLSTTPYNKINIHVGSTLGGDKAGALRNFCRNFARLDESTRQRLTIENDDKGNMYTVGDLYEGIYQKIGIPIVFDFHHHFCHSDGVPTQEALHRALSTWPAGITPMCHYSEPRSFEAKAQVRAHADYIVREIPTYGYHFDVVVEAKEKERAVLHYLKLQQRGKLEPPYADQPFLPEAVPAPDLTERS</sequence>
<dbReference type="NCBIfam" id="TIGR00629">
    <property type="entry name" value="uvde"/>
    <property type="match status" value="1"/>
</dbReference>
<dbReference type="STRING" id="1075417.SAMN05421823_102665"/>
<keyword evidence="6" id="KW-0234">DNA repair</keyword>
<evidence type="ECO:0000256" key="1">
    <source>
        <dbReference type="ARBA" id="ARBA00022722"/>
    </source>
</evidence>
<keyword evidence="9" id="KW-1185">Reference proteome</keyword>
<dbReference type="InterPro" id="IPR004601">
    <property type="entry name" value="UvdE"/>
</dbReference>
<feature type="region of interest" description="Disordered" evidence="7">
    <location>
        <begin position="306"/>
        <end position="326"/>
    </location>
</feature>
<gene>
    <name evidence="8" type="ORF">SAMN05421823_102665</name>
</gene>
<evidence type="ECO:0000256" key="5">
    <source>
        <dbReference type="ARBA" id="ARBA00022801"/>
    </source>
</evidence>